<keyword evidence="6 7" id="KW-0066">ATP synthesis</keyword>
<proteinExistence type="inferred from homology"/>
<dbReference type="GO" id="GO:0005886">
    <property type="term" value="C:plasma membrane"/>
    <property type="evidence" value="ECO:0007669"/>
    <property type="project" value="UniProtKB-SubCell"/>
</dbReference>
<evidence type="ECO:0000256" key="2">
    <source>
        <dbReference type="ARBA" id="ARBA00022448"/>
    </source>
</evidence>
<dbReference type="EMBL" id="LHXK01000019">
    <property type="protein sequence ID" value="KXA89887.1"/>
    <property type="molecule type" value="Genomic_DNA"/>
</dbReference>
<comment type="similarity">
    <text evidence="1 7">Belongs to the V-ATPase E subunit family.</text>
</comment>
<dbReference type="GO" id="GO:0046933">
    <property type="term" value="F:proton-transporting ATP synthase activity, rotational mechanism"/>
    <property type="evidence" value="ECO:0007669"/>
    <property type="project" value="UniProtKB-UniRule"/>
</dbReference>
<feature type="compositionally biased region" description="Basic and acidic residues" evidence="9">
    <location>
        <begin position="21"/>
        <end position="47"/>
    </location>
</feature>
<dbReference type="AlphaFoldDB" id="A0A133U6T1"/>
<gene>
    <name evidence="7" type="primary">atpE</name>
    <name evidence="10" type="ORF">AKJ61_01890</name>
</gene>
<comment type="caution">
    <text evidence="10">The sequence shown here is derived from an EMBL/GenBank/DDBJ whole genome shotgun (WGS) entry which is preliminary data.</text>
</comment>
<dbReference type="PANTHER" id="PTHR45715">
    <property type="entry name" value="ATPASE H+-TRANSPORTING V1 SUBUNIT E1A-RELATED"/>
    <property type="match status" value="1"/>
</dbReference>
<comment type="function">
    <text evidence="7">Component of the A-type ATP synthase that produces ATP from ADP in the presence of a proton gradient across the membrane.</text>
</comment>
<evidence type="ECO:0000256" key="8">
    <source>
        <dbReference type="SAM" id="Coils"/>
    </source>
</evidence>
<dbReference type="Proteomes" id="UP000070184">
    <property type="component" value="Unassembled WGS sequence"/>
</dbReference>
<feature type="compositionally biased region" description="Basic and acidic residues" evidence="9">
    <location>
        <begin position="1"/>
        <end position="13"/>
    </location>
</feature>
<keyword evidence="7" id="KW-1003">Cell membrane</keyword>
<dbReference type="InterPro" id="IPR038495">
    <property type="entry name" value="ATPase_E_C"/>
</dbReference>
<keyword evidence="4 7" id="KW-0406">Ion transport</keyword>
<evidence type="ECO:0000313" key="10">
    <source>
        <dbReference type="EMBL" id="KXA89887.1"/>
    </source>
</evidence>
<dbReference type="Pfam" id="PF01991">
    <property type="entry name" value="vATP-synt_E"/>
    <property type="match status" value="1"/>
</dbReference>
<keyword evidence="5 7" id="KW-0472">Membrane</keyword>
<dbReference type="SUPFAM" id="SSF81573">
    <property type="entry name" value="F1F0 ATP synthase subunit B, membrane domain"/>
    <property type="match status" value="1"/>
</dbReference>
<dbReference type="GO" id="GO:0033178">
    <property type="term" value="C:proton-transporting two-sector ATPase complex, catalytic domain"/>
    <property type="evidence" value="ECO:0007669"/>
    <property type="project" value="InterPro"/>
</dbReference>
<evidence type="ECO:0000256" key="7">
    <source>
        <dbReference type="HAMAP-Rule" id="MF_00311"/>
    </source>
</evidence>
<feature type="coiled-coil region" evidence="8">
    <location>
        <begin position="87"/>
        <end position="114"/>
    </location>
</feature>
<organism evidence="10 11">
    <name type="scientific">candidate division MSBL1 archaeon SCGC-AAA259B11</name>
    <dbReference type="NCBI Taxonomy" id="1698260"/>
    <lineage>
        <taxon>Archaea</taxon>
        <taxon>Methanobacteriati</taxon>
        <taxon>Methanobacteriota</taxon>
        <taxon>candidate division MSBL1</taxon>
    </lineage>
</organism>
<evidence type="ECO:0000313" key="11">
    <source>
        <dbReference type="Proteomes" id="UP000070184"/>
    </source>
</evidence>
<dbReference type="Gene3D" id="1.20.5.620">
    <property type="entry name" value="F1F0 ATP synthase subunit B, membrane domain"/>
    <property type="match status" value="1"/>
</dbReference>
<dbReference type="InterPro" id="IPR002842">
    <property type="entry name" value="ATPase_V1_Esu"/>
</dbReference>
<evidence type="ECO:0000256" key="1">
    <source>
        <dbReference type="ARBA" id="ARBA00005901"/>
    </source>
</evidence>
<dbReference type="Gene3D" id="3.30.2320.30">
    <property type="entry name" value="ATP synthase, E subunit, C-terminal"/>
    <property type="match status" value="1"/>
</dbReference>
<keyword evidence="3 7" id="KW-0375">Hydrogen ion transport</keyword>
<comment type="subunit">
    <text evidence="7">Has multiple subunits with at least A(3), B(3), C, D, E, F, H, I and proteolipid K(x).</text>
</comment>
<accession>A0A133U6T1</accession>
<evidence type="ECO:0000256" key="4">
    <source>
        <dbReference type="ARBA" id="ARBA00023065"/>
    </source>
</evidence>
<sequence>MEGIKRIEESLKEEAEEEREEILKEANQKAEEIKSEARREADAKSDKIIEEGKREAESIVKKILSNARMKARRRKLEFKDEMCQKVFEEAKDKLLELKENQEKYKEILKKLIKEGGLAVGGGDLEVLVSKSEDLLTQELIEEIGREISEETGKDTQLTLKKELKEKTGGAIVRRSDGSMQSDNTFEARLERMRDSLRTEVTKILFENE</sequence>
<evidence type="ECO:0000256" key="9">
    <source>
        <dbReference type="SAM" id="MobiDB-lite"/>
    </source>
</evidence>
<dbReference type="GO" id="GO:0005524">
    <property type="term" value="F:ATP binding"/>
    <property type="evidence" value="ECO:0007669"/>
    <property type="project" value="UniProtKB-UniRule"/>
</dbReference>
<evidence type="ECO:0000256" key="3">
    <source>
        <dbReference type="ARBA" id="ARBA00022781"/>
    </source>
</evidence>
<evidence type="ECO:0000256" key="5">
    <source>
        <dbReference type="ARBA" id="ARBA00023136"/>
    </source>
</evidence>
<comment type="subcellular location">
    <subcellularLocation>
        <location evidence="7">Cell membrane</location>
        <topology evidence="7">Peripheral membrane protein</topology>
    </subcellularLocation>
</comment>
<dbReference type="SUPFAM" id="SSF160527">
    <property type="entry name" value="V-type ATPase subunit E-like"/>
    <property type="match status" value="1"/>
</dbReference>
<evidence type="ECO:0000256" key="6">
    <source>
        <dbReference type="ARBA" id="ARBA00023310"/>
    </source>
</evidence>
<dbReference type="GO" id="GO:0042777">
    <property type="term" value="P:proton motive force-driven plasma membrane ATP synthesis"/>
    <property type="evidence" value="ECO:0007669"/>
    <property type="project" value="UniProtKB-UniRule"/>
</dbReference>
<dbReference type="HAMAP" id="MF_00311">
    <property type="entry name" value="ATP_synth_E_arch"/>
    <property type="match status" value="1"/>
</dbReference>
<keyword evidence="11" id="KW-1185">Reference proteome</keyword>
<protein>
    <recommendedName>
        <fullName evidence="7">A-type ATP synthase subunit E</fullName>
    </recommendedName>
</protein>
<keyword evidence="8" id="KW-0175">Coiled coil</keyword>
<dbReference type="GO" id="GO:0046961">
    <property type="term" value="F:proton-transporting ATPase activity, rotational mechanism"/>
    <property type="evidence" value="ECO:0007669"/>
    <property type="project" value="InterPro"/>
</dbReference>
<reference evidence="10 11" key="1">
    <citation type="journal article" date="2016" name="Sci. Rep.">
        <title>Metabolic traits of an uncultured archaeal lineage -MSBL1- from brine pools of the Red Sea.</title>
        <authorList>
            <person name="Mwirichia R."/>
            <person name="Alam I."/>
            <person name="Rashid M."/>
            <person name="Vinu M."/>
            <person name="Ba-Alawi W."/>
            <person name="Anthony Kamau A."/>
            <person name="Kamanda Ngugi D."/>
            <person name="Goker M."/>
            <person name="Klenk H.P."/>
            <person name="Bajic V."/>
            <person name="Stingl U."/>
        </authorList>
    </citation>
    <scope>NUCLEOTIDE SEQUENCE [LARGE SCALE GENOMIC DNA]</scope>
    <source>
        <strain evidence="10">SCGC-AAA259B11</strain>
    </source>
</reference>
<feature type="region of interest" description="Disordered" evidence="9">
    <location>
        <begin position="1"/>
        <end position="47"/>
    </location>
</feature>
<name>A0A133U6T1_9EURY</name>
<keyword evidence="2 7" id="KW-0813">Transport</keyword>
<dbReference type="InterPro" id="IPR028987">
    <property type="entry name" value="ATP_synth_B-like_membr_sf"/>
</dbReference>